<dbReference type="VEuPathDB" id="FungiDB:SDRG_00971"/>
<dbReference type="InParanoid" id="T0R5A9"/>
<dbReference type="RefSeq" id="XP_008604700.1">
    <property type="nucleotide sequence ID" value="XM_008606478.1"/>
</dbReference>
<proteinExistence type="predicted"/>
<feature type="domain" description="Apple" evidence="3">
    <location>
        <begin position="354"/>
        <end position="426"/>
    </location>
</feature>
<dbReference type="SUPFAM" id="SSF57414">
    <property type="entry name" value="Hairpin loop containing domain-like"/>
    <property type="match status" value="1"/>
</dbReference>
<dbReference type="Pfam" id="PF01341">
    <property type="entry name" value="Glyco_hydro_6"/>
    <property type="match status" value="1"/>
</dbReference>
<dbReference type="InterPro" id="IPR016288">
    <property type="entry name" value="Beta_cellobiohydrolase"/>
</dbReference>
<organism evidence="4 5">
    <name type="scientific">Saprolegnia diclina (strain VS20)</name>
    <dbReference type="NCBI Taxonomy" id="1156394"/>
    <lineage>
        <taxon>Eukaryota</taxon>
        <taxon>Sar</taxon>
        <taxon>Stramenopiles</taxon>
        <taxon>Oomycota</taxon>
        <taxon>Saprolegniomycetes</taxon>
        <taxon>Saprolegniales</taxon>
        <taxon>Saprolegniaceae</taxon>
        <taxon>Saprolegnia</taxon>
    </lineage>
</organism>
<dbReference type="AlphaFoldDB" id="T0R5A9"/>
<dbReference type="OrthoDB" id="3649437at2759"/>
<dbReference type="PANTHER" id="PTHR34876">
    <property type="match status" value="1"/>
</dbReference>
<evidence type="ECO:0000313" key="5">
    <source>
        <dbReference type="Proteomes" id="UP000030762"/>
    </source>
</evidence>
<dbReference type="PRINTS" id="PR00733">
    <property type="entry name" value="GLHYDRLASE6"/>
</dbReference>
<keyword evidence="2" id="KW-1015">Disulfide bond</keyword>
<dbReference type="InterPro" id="IPR000177">
    <property type="entry name" value="Apple"/>
</dbReference>
<dbReference type="InterPro" id="IPR003609">
    <property type="entry name" value="Pan_app"/>
</dbReference>
<gene>
    <name evidence="4" type="ORF">SDRG_00971</name>
</gene>
<dbReference type="GeneID" id="19941698"/>
<dbReference type="GO" id="GO:0005576">
    <property type="term" value="C:extracellular region"/>
    <property type="evidence" value="ECO:0007669"/>
    <property type="project" value="InterPro"/>
</dbReference>
<dbReference type="Gene3D" id="3.50.4.10">
    <property type="entry name" value="Hepatocyte Growth Factor"/>
    <property type="match status" value="3"/>
</dbReference>
<dbReference type="PANTHER" id="PTHR34876:SF4">
    <property type="entry name" value="1,4-BETA-D-GLUCAN CELLOBIOHYDROLASE C-RELATED"/>
    <property type="match status" value="1"/>
</dbReference>
<evidence type="ECO:0000313" key="4">
    <source>
        <dbReference type="EMBL" id="EQC42131.1"/>
    </source>
</evidence>
<dbReference type="SMART" id="SM00223">
    <property type="entry name" value="APPLE"/>
    <property type="match status" value="2"/>
</dbReference>
<dbReference type="GO" id="GO:0030245">
    <property type="term" value="P:cellulose catabolic process"/>
    <property type="evidence" value="ECO:0007669"/>
    <property type="project" value="InterPro"/>
</dbReference>
<dbReference type="Pfam" id="PF14295">
    <property type="entry name" value="PAN_4"/>
    <property type="match status" value="3"/>
</dbReference>
<feature type="domain" description="Apple" evidence="3">
    <location>
        <begin position="434"/>
        <end position="506"/>
    </location>
</feature>
<reference evidence="4 5" key="1">
    <citation type="submission" date="2012-04" db="EMBL/GenBank/DDBJ databases">
        <title>The Genome Sequence of Saprolegnia declina VS20.</title>
        <authorList>
            <consortium name="The Broad Institute Genome Sequencing Platform"/>
            <person name="Russ C."/>
            <person name="Nusbaum C."/>
            <person name="Tyler B."/>
            <person name="van West P."/>
            <person name="Dieguez-Uribeondo J."/>
            <person name="de Bruijn I."/>
            <person name="Tripathy S."/>
            <person name="Jiang R."/>
            <person name="Young S.K."/>
            <person name="Zeng Q."/>
            <person name="Gargeya S."/>
            <person name="Fitzgerald M."/>
            <person name="Haas B."/>
            <person name="Abouelleil A."/>
            <person name="Alvarado L."/>
            <person name="Arachchi H.M."/>
            <person name="Berlin A."/>
            <person name="Chapman S.B."/>
            <person name="Goldberg J."/>
            <person name="Griggs A."/>
            <person name="Gujja S."/>
            <person name="Hansen M."/>
            <person name="Howarth C."/>
            <person name="Imamovic A."/>
            <person name="Larimer J."/>
            <person name="McCowen C."/>
            <person name="Montmayeur A."/>
            <person name="Murphy C."/>
            <person name="Neiman D."/>
            <person name="Pearson M."/>
            <person name="Priest M."/>
            <person name="Roberts A."/>
            <person name="Saif S."/>
            <person name="Shea T."/>
            <person name="Sisk P."/>
            <person name="Sykes S."/>
            <person name="Wortman J."/>
            <person name="Nusbaum C."/>
            <person name="Birren B."/>
        </authorList>
    </citation>
    <scope>NUCLEOTIDE SEQUENCE [LARGE SCALE GENOMIC DNA]</scope>
    <source>
        <strain evidence="4 5">VS20</strain>
    </source>
</reference>
<evidence type="ECO:0000256" key="1">
    <source>
        <dbReference type="ARBA" id="ARBA00022737"/>
    </source>
</evidence>
<dbReference type="SUPFAM" id="SSF51989">
    <property type="entry name" value="Glycosyl hydrolases family 6, cellulases"/>
    <property type="match status" value="1"/>
</dbReference>
<accession>T0R5A9</accession>
<sequence length="590" mass="61252">MVGAGDLLDTAFVRMHHSPHSSIDYQSTAMKPSLALALAATAITTTSAAICKGIAPYSYTAAVQANAQFAPAIDELKKYAVATWYTDNGGDSIDALLAACPNDTPVIIVYGLPGKDCASGWSGGGNNKNTDQYKAWAQKLADKVGNRKVIYILEPDAIGLLSNNNCAVQNGYAGNLVAGKNILAANSNAQIYADVAGWSTQANAVQALKNLGKLSGIAINTSNYKSTNEMVQACQSYSSQTGGLHCIIDTSRNFNGSPQNEWCNARSGGIGAPPTDNTGNPLVDYFLWLKVPGESDGQCYGQSSDAMVGPGAGQFFPDGFKSLWDQGYFVSKGAAKIGQAPAPAPAPAPINSQCATKANWDYSGNDLYSFGVQGSTNDQVNKCCASCQSDNNCKAFTVAYNNCYLKHSTGNGGTSHSSGIAGTKSGGGSSGGSCGATEANTDYYGNDITRYAVSGDANNQASYCCDKCSATSGCAGYTINGGFCYMKSQMANKFWSATAVSATRSGAGASSCGATEANTDYYGNDMSRFPVSGDANSQVSDCCGKCSATSGCAGFTINGGFCYIKSKLENKFWSGTAVSGRRASSRLRRV</sequence>
<dbReference type="GO" id="GO:0006508">
    <property type="term" value="P:proteolysis"/>
    <property type="evidence" value="ECO:0007669"/>
    <property type="project" value="InterPro"/>
</dbReference>
<dbReference type="Proteomes" id="UP000030762">
    <property type="component" value="Unassembled WGS sequence"/>
</dbReference>
<dbReference type="InterPro" id="IPR036434">
    <property type="entry name" value="Beta_cellobiohydrolase_sf"/>
</dbReference>
<dbReference type="Gene3D" id="3.20.20.40">
    <property type="entry name" value="1, 4-beta cellobiohydrolase"/>
    <property type="match status" value="1"/>
</dbReference>
<protein>
    <recommendedName>
        <fullName evidence="3">Apple domain-containing protein</fullName>
    </recommendedName>
</protein>
<evidence type="ECO:0000259" key="3">
    <source>
        <dbReference type="SMART" id="SM00223"/>
    </source>
</evidence>
<dbReference type="eggNOG" id="ENOG502S9NM">
    <property type="taxonomic scope" value="Eukaryota"/>
</dbReference>
<dbReference type="EMBL" id="JH767133">
    <property type="protein sequence ID" value="EQC42131.1"/>
    <property type="molecule type" value="Genomic_DNA"/>
</dbReference>
<dbReference type="OMA" id="CATKANW"/>
<dbReference type="GO" id="GO:0004553">
    <property type="term" value="F:hydrolase activity, hydrolyzing O-glycosyl compounds"/>
    <property type="evidence" value="ECO:0007669"/>
    <property type="project" value="InterPro"/>
</dbReference>
<name>T0R5A9_SAPDV</name>
<keyword evidence="5" id="KW-1185">Reference proteome</keyword>
<keyword evidence="1" id="KW-0677">Repeat</keyword>
<dbReference type="STRING" id="1156394.T0R5A9"/>
<evidence type="ECO:0000256" key="2">
    <source>
        <dbReference type="ARBA" id="ARBA00023157"/>
    </source>
</evidence>